<feature type="region of interest" description="Disordered" evidence="1">
    <location>
        <begin position="47"/>
        <end position="76"/>
    </location>
</feature>
<comment type="caution">
    <text evidence="2">The sequence shown here is derived from an EMBL/GenBank/DDBJ whole genome shotgun (WGS) entry which is preliminary data.</text>
</comment>
<proteinExistence type="predicted"/>
<evidence type="ECO:0000313" key="2">
    <source>
        <dbReference type="EMBL" id="SCW13648.1"/>
    </source>
</evidence>
<dbReference type="Proteomes" id="UP000182484">
    <property type="component" value="Unassembled WGS sequence"/>
</dbReference>
<reference evidence="2 3" key="1">
    <citation type="submission" date="2016-09" db="EMBL/GenBank/DDBJ databases">
        <authorList>
            <person name="Kumanski S."/>
            <person name="Beatrice B."/>
        </authorList>
    </citation>
    <scope>NUCLEOTIDE SEQUENCE [LARGE SCALE GENOMIC DNA]</scope>
    <source>
        <strain evidence="2">Mankind</strain>
    </source>
</reference>
<name>A0AB74ER06_NEIGO</name>
<feature type="region of interest" description="Disordered" evidence="1">
    <location>
        <begin position="1"/>
        <end position="21"/>
    </location>
</feature>
<dbReference type="Gene3D" id="3.40.50.150">
    <property type="entry name" value="Vaccinia Virus protein VP39"/>
    <property type="match status" value="1"/>
</dbReference>
<gene>
    <name evidence="2" type="ORF">ESCNG_300023</name>
</gene>
<dbReference type="EMBL" id="FMTB01000024">
    <property type="protein sequence ID" value="SCW13648.1"/>
    <property type="molecule type" value="Genomic_DNA"/>
</dbReference>
<evidence type="ECO:0000313" key="3">
    <source>
        <dbReference type="Proteomes" id="UP000182484"/>
    </source>
</evidence>
<organism evidence="2 3">
    <name type="scientific">Neisseria gonorrhoeae</name>
    <dbReference type="NCBI Taxonomy" id="485"/>
    <lineage>
        <taxon>Bacteria</taxon>
        <taxon>Pseudomonadati</taxon>
        <taxon>Pseudomonadota</taxon>
        <taxon>Betaproteobacteria</taxon>
        <taxon>Neisseriales</taxon>
        <taxon>Neisseriaceae</taxon>
        <taxon>Neisseria</taxon>
    </lineage>
</organism>
<dbReference type="RefSeq" id="WP_003705649.1">
    <property type="nucleotide sequence ID" value="NZ_AP023069.1"/>
</dbReference>
<dbReference type="GeneID" id="66753825"/>
<evidence type="ECO:0000256" key="1">
    <source>
        <dbReference type="SAM" id="MobiDB-lite"/>
    </source>
</evidence>
<accession>A0AB74ER06</accession>
<sequence length="382" mass="42437">MRTHIRTCVYHDSGTKGSNTASGISGTAAGAAEQAFFSAAKTANRSASAASANAPPHPDKPENGRKPMTFQGHNNRKKAGGYAEYITGGSLRRLVAAKVRRYCGEHPGVFDGAAGSGQLEQYIEPSDFRAVEIQAEACKALLQNYPAAKVYNTSLFLYTDGEPQDCTVMNPPFSIKLKDLSEDEKSRIAQEYPWKKSGVADEIFVLKGLENARRFGFFILFPGIAYRKSEQRFREIIGNRLAELNRIQNAFEDTPIEVLLLVIDKDKTDGGCIRELYDCKTDTLLAADTWQIEPDLWQTVQEPAPPKEKEDPVLLEHECRDAAAKRIARELRFSKMVNEIEGWPHAEFDGFCDRLCNLIQAEKYGKKHYFPCSLPLFGGAAG</sequence>
<dbReference type="AlphaFoldDB" id="A0AB74ER06"/>
<dbReference type="InterPro" id="IPR029063">
    <property type="entry name" value="SAM-dependent_MTases_sf"/>
</dbReference>
<dbReference type="SUPFAM" id="SSF53335">
    <property type="entry name" value="S-adenosyl-L-methionine-dependent methyltransferases"/>
    <property type="match status" value="1"/>
</dbReference>
<protein>
    <submittedName>
        <fullName evidence="2">Phage associated protein</fullName>
    </submittedName>
</protein>